<evidence type="ECO:0000313" key="3">
    <source>
        <dbReference type="Proteomes" id="UP000199034"/>
    </source>
</evidence>
<name>A0A1G7AF65_9ACTN</name>
<dbReference type="SUPFAM" id="SSF50985">
    <property type="entry name" value="RCC1/BLIP-II"/>
    <property type="match status" value="1"/>
</dbReference>
<dbReference type="STRING" id="1045774.SAMN05421872_11583"/>
<keyword evidence="1" id="KW-0732">Signal</keyword>
<gene>
    <name evidence="2" type="ORF">SAMN05421872_11583</name>
</gene>
<evidence type="ECO:0000256" key="1">
    <source>
        <dbReference type="SAM" id="SignalP"/>
    </source>
</evidence>
<organism evidence="2 3">
    <name type="scientific">Nocardioides lianchengensis</name>
    <dbReference type="NCBI Taxonomy" id="1045774"/>
    <lineage>
        <taxon>Bacteria</taxon>
        <taxon>Bacillati</taxon>
        <taxon>Actinomycetota</taxon>
        <taxon>Actinomycetes</taxon>
        <taxon>Propionibacteriales</taxon>
        <taxon>Nocardioidaceae</taxon>
        <taxon>Nocardioides</taxon>
    </lineage>
</organism>
<evidence type="ECO:0000313" key="2">
    <source>
        <dbReference type="EMBL" id="SDE13097.1"/>
    </source>
</evidence>
<protein>
    <recommendedName>
        <fullName evidence="4">Alpha-tubulin suppressor</fullName>
    </recommendedName>
</protein>
<dbReference type="AlphaFoldDB" id="A0A1G7AF65"/>
<dbReference type="EMBL" id="FMZM01000015">
    <property type="protein sequence ID" value="SDE13097.1"/>
    <property type="molecule type" value="Genomic_DNA"/>
</dbReference>
<dbReference type="Gene3D" id="2.60.40.2700">
    <property type="match status" value="3"/>
</dbReference>
<dbReference type="InterPro" id="IPR009091">
    <property type="entry name" value="RCC1/BLIP-II"/>
</dbReference>
<feature type="signal peptide" evidence="1">
    <location>
        <begin position="1"/>
        <end position="27"/>
    </location>
</feature>
<dbReference type="Proteomes" id="UP000199034">
    <property type="component" value="Unassembled WGS sequence"/>
</dbReference>
<keyword evidence="3" id="KW-1185">Reference proteome</keyword>
<proteinExistence type="predicted"/>
<dbReference type="Gene3D" id="2.130.10.30">
    <property type="entry name" value="Regulator of chromosome condensation 1/beta-lactamase-inhibitor protein II"/>
    <property type="match status" value="1"/>
</dbReference>
<feature type="chain" id="PRO_5039561475" description="Alpha-tubulin suppressor" evidence="1">
    <location>
        <begin position="28"/>
        <end position="688"/>
    </location>
</feature>
<evidence type="ECO:0008006" key="4">
    <source>
        <dbReference type="Google" id="ProtNLM"/>
    </source>
</evidence>
<dbReference type="OrthoDB" id="904022at2"/>
<reference evidence="2 3" key="1">
    <citation type="submission" date="2016-10" db="EMBL/GenBank/DDBJ databases">
        <authorList>
            <person name="de Groot N.N."/>
        </authorList>
    </citation>
    <scope>NUCLEOTIDE SEQUENCE [LARGE SCALE GENOMIC DNA]</scope>
    <source>
        <strain evidence="2 3">CGMCC 4.6858</strain>
    </source>
</reference>
<sequence>MNLRTPRRLTLLALIAPSLALLPTVTAAPVSAARGDSVSPAYVVDEWTDGDHARLPALPYSRVELTYDASYGITLDGQVRTSVASWKDSGQRALLTAPAFDRPIIDVTGGTSFGLGLDDQGRLRSWGSAPEIPAEDLAETYRDLAAVGNAAVGVTSEGQLRFWGTAASRYVFDPAALAAADVASVDINSAAAVAMTADGHVLSAGYALDGTYFESAPLPAERADDVYSAVDVGVNFALGLTQDGEIVSWGSYQNGEDQVPELPVGRHAVAVSAGMQWAAAVLDDGSVVTWGNRERTELPPLRADLPVVDVDLDRYHSAVTYAALANTAAPTISGVPEFGTELTATPGEWSSTPDDLHYAWTLHAHGTTKAVGTDAPSYTPTAQDALDWGTLSVTVTAEKDGFLSGTATSAETDHVAQRQFATAPTLNVQGTPQVGGTLTAVTTVASPAPDDVEVTWFRSTEEGEEFPEKVGDGATLALTADLLGADVVANVTAYKEGYEPASDESEPITVTAGTLTAPTVSITGRPRVGQVLTATASAPAAATATSYQWLRAGAPIAGATARTYRPAAADLGRRLSVRVVSSAPGYTAATATSAATAAVSLGAVRLKITVPAKATVGKKATITVRGLAGGERFTVTVAAKRLTGKATAAGLGKVALKVTGKPGKRSVKVVGSVADRSGTGTLRVVRRK</sequence>
<dbReference type="RefSeq" id="WP_090860583.1">
    <property type="nucleotide sequence ID" value="NZ_FMZM01000015.1"/>
</dbReference>
<accession>A0A1G7AF65</accession>